<name>A0ABN1QSD9_9ACTN</name>
<comment type="caution">
    <text evidence="2">The sequence shown here is derived from an EMBL/GenBank/DDBJ whole genome shotgun (WGS) entry which is preliminary data.</text>
</comment>
<gene>
    <name evidence="2" type="ORF">GCM10009554_42810</name>
</gene>
<dbReference type="InterPro" id="IPR001387">
    <property type="entry name" value="Cro/C1-type_HTH"/>
</dbReference>
<reference evidence="2 3" key="1">
    <citation type="journal article" date="2019" name="Int. J. Syst. Evol. Microbiol.">
        <title>The Global Catalogue of Microorganisms (GCM) 10K type strain sequencing project: providing services to taxonomists for standard genome sequencing and annotation.</title>
        <authorList>
            <consortium name="The Broad Institute Genomics Platform"/>
            <consortium name="The Broad Institute Genome Sequencing Center for Infectious Disease"/>
            <person name="Wu L."/>
            <person name="Ma J."/>
        </authorList>
    </citation>
    <scope>NUCLEOTIDE SEQUENCE [LARGE SCALE GENOMIC DNA]</scope>
    <source>
        <strain evidence="2 3">JCM 10977</strain>
    </source>
</reference>
<organism evidence="2 3">
    <name type="scientific">Kribbella koreensis</name>
    <dbReference type="NCBI Taxonomy" id="57909"/>
    <lineage>
        <taxon>Bacteria</taxon>
        <taxon>Bacillati</taxon>
        <taxon>Actinomycetota</taxon>
        <taxon>Actinomycetes</taxon>
        <taxon>Propionibacteriales</taxon>
        <taxon>Kribbellaceae</taxon>
        <taxon>Kribbella</taxon>
    </lineage>
</organism>
<proteinExistence type="predicted"/>
<evidence type="ECO:0000313" key="2">
    <source>
        <dbReference type="EMBL" id="GAA0946670.1"/>
    </source>
</evidence>
<evidence type="ECO:0000259" key="1">
    <source>
        <dbReference type="PROSITE" id="PS50943"/>
    </source>
</evidence>
<protein>
    <submittedName>
        <fullName evidence="2">XRE family transcriptional regulator</fullName>
    </submittedName>
</protein>
<dbReference type="Gene3D" id="1.10.260.40">
    <property type="entry name" value="lambda repressor-like DNA-binding domains"/>
    <property type="match status" value="1"/>
</dbReference>
<dbReference type="SUPFAM" id="SSF47413">
    <property type="entry name" value="lambda repressor-like DNA-binding domains"/>
    <property type="match status" value="1"/>
</dbReference>
<feature type="domain" description="HTH cro/C1-type" evidence="1">
    <location>
        <begin position="19"/>
        <end position="59"/>
    </location>
</feature>
<dbReference type="EMBL" id="BAAAHK010000009">
    <property type="protein sequence ID" value="GAA0946670.1"/>
    <property type="molecule type" value="Genomic_DNA"/>
</dbReference>
<sequence>MVNEVLRSAMYGAQLTEVDLAARLGVEPKTVRNWLRGQVPHPGRRAALARLLEVDETVLWPTLASPVEHPTELVAVYPRRLSISQAMWRELFASAETQIGVLAYSALFLAEDVRLIRLLGDKAEQGVRVRIALGDPGGRNVDRRGVEEEIGEAMSLKIRNAISLLRPILAHDQVELRLHDTVLYNSMYWSDDQLLVNQHALGIPAARSPVYRFRGGDDSEMFQSYATSFERIWSLGRSAAVGAGRM</sequence>
<dbReference type="CDD" id="cd00093">
    <property type="entry name" value="HTH_XRE"/>
    <property type="match status" value="1"/>
</dbReference>
<keyword evidence="3" id="KW-1185">Reference proteome</keyword>
<dbReference type="SUPFAM" id="SSF56024">
    <property type="entry name" value="Phospholipase D/nuclease"/>
    <property type="match status" value="1"/>
</dbReference>
<dbReference type="InterPro" id="IPR010982">
    <property type="entry name" value="Lambda_DNA-bd_dom_sf"/>
</dbReference>
<dbReference type="PROSITE" id="PS50943">
    <property type="entry name" value="HTH_CROC1"/>
    <property type="match status" value="1"/>
</dbReference>
<evidence type="ECO:0000313" key="3">
    <source>
        <dbReference type="Proteomes" id="UP001500542"/>
    </source>
</evidence>
<dbReference type="RefSeq" id="WP_343972738.1">
    <property type="nucleotide sequence ID" value="NZ_BAAAHK010000009.1"/>
</dbReference>
<dbReference type="Proteomes" id="UP001500542">
    <property type="component" value="Unassembled WGS sequence"/>
</dbReference>
<accession>A0ABN1QSD9</accession>